<sequence length="446" mass="50252">MENNNTNHILIVLCIAYVCESLNLYILYPITPFLLVKFGIIEHVDNAGYYSGLFTAMLSLAQMLSCGYWGKISDKIGRKNVLIIGFISNSIINILFGFSTNIYAALLCRFACGMFNSNSAIIKSYVGEISTNDTKGKNFGYLSVAWSVGVIIGSFVGGSTYNLLFHDYPILILSVIMSIIYCINGMIVYNVIINTTKELTKQTFYDILEIKYNFPLFDILKYIKDTDIIYSIIIYVFMTIVDMSLTEILPLWMVLSTQKGGLNYSSNYISYVLTITAICGILSQPLYIYIDSIIKRTSLFKISILCSMLLIVCLPYTNQLNNSFVLLCVLNVIRYIILSWLFNLAYLFVSSSANSDNIGRVNGVAQSIGAIFKILCPLVMDPIFTVSANSSYDYFGYHTIFYIIAFTYIFPFIFVFKLDEKKIERTDTTTTATTEMTTNTIADNSV</sequence>
<dbReference type="InterPro" id="IPR036259">
    <property type="entry name" value="MFS_trans_sf"/>
</dbReference>
<feature type="transmembrane region" description="Helical" evidence="6">
    <location>
        <begin position="9"/>
        <end position="28"/>
    </location>
</feature>
<evidence type="ECO:0000256" key="5">
    <source>
        <dbReference type="ARBA" id="ARBA00023136"/>
    </source>
</evidence>
<feature type="domain" description="Major facilitator superfamily (MFS) profile" evidence="7">
    <location>
        <begin position="9"/>
        <end position="423"/>
    </location>
</feature>
<feature type="transmembrane region" description="Helical" evidence="6">
    <location>
        <begin position="138"/>
        <end position="156"/>
    </location>
</feature>
<evidence type="ECO:0000256" key="3">
    <source>
        <dbReference type="ARBA" id="ARBA00022692"/>
    </source>
</evidence>
<keyword evidence="2" id="KW-0813">Transport</keyword>
<feature type="transmembrane region" description="Helical" evidence="6">
    <location>
        <begin position="299"/>
        <end position="318"/>
    </location>
</feature>
<feature type="transmembrane region" description="Helical" evidence="6">
    <location>
        <begin position="400"/>
        <end position="418"/>
    </location>
</feature>
<dbReference type="Proteomes" id="UP000240325">
    <property type="component" value="Segment"/>
</dbReference>
<evidence type="ECO:0000313" key="9">
    <source>
        <dbReference type="Proteomes" id="UP000240325"/>
    </source>
</evidence>
<protein>
    <submittedName>
        <fullName evidence="8">Major facilitator superfamily-like protein</fullName>
    </submittedName>
</protein>
<evidence type="ECO:0000256" key="4">
    <source>
        <dbReference type="ARBA" id="ARBA00022989"/>
    </source>
</evidence>
<accession>A0A2H4UVM2</accession>
<dbReference type="CDD" id="cd17330">
    <property type="entry name" value="MFS_SLC46_TetA_like"/>
    <property type="match status" value="1"/>
</dbReference>
<dbReference type="PANTHER" id="PTHR23504:SF15">
    <property type="entry name" value="MAJOR FACILITATOR SUPERFAMILY (MFS) PROFILE DOMAIN-CONTAINING PROTEIN"/>
    <property type="match status" value="1"/>
</dbReference>
<gene>
    <name evidence="8" type="ORF">BMW23_0872</name>
</gene>
<dbReference type="PROSITE" id="PS50850">
    <property type="entry name" value="MFS"/>
    <property type="match status" value="1"/>
</dbReference>
<proteinExistence type="predicted"/>
<feature type="transmembrane region" description="Helical" evidence="6">
    <location>
        <begin position="228"/>
        <end position="248"/>
    </location>
</feature>
<feature type="transmembrane region" description="Helical" evidence="6">
    <location>
        <begin position="48"/>
        <end position="69"/>
    </location>
</feature>
<dbReference type="GO" id="GO:0022857">
    <property type="term" value="F:transmembrane transporter activity"/>
    <property type="evidence" value="ECO:0007669"/>
    <property type="project" value="InterPro"/>
</dbReference>
<dbReference type="InterPro" id="IPR020846">
    <property type="entry name" value="MFS_dom"/>
</dbReference>
<evidence type="ECO:0000313" key="8">
    <source>
        <dbReference type="EMBL" id="ATZ80917.1"/>
    </source>
</evidence>
<keyword evidence="9" id="KW-1185">Reference proteome</keyword>
<comment type="subcellular location">
    <subcellularLocation>
        <location evidence="1">Membrane</location>
        <topology evidence="1">Multi-pass membrane protein</topology>
    </subcellularLocation>
</comment>
<evidence type="ECO:0000256" key="6">
    <source>
        <dbReference type="SAM" id="Phobius"/>
    </source>
</evidence>
<reference evidence="8" key="1">
    <citation type="journal article" date="2017" name="Elife">
        <title>The kinetoplastid-infecting Bodo saltans virus (BsV), a window into the most abundant giant viruses in the sea.</title>
        <authorList>
            <person name="Deeg C.M."/>
            <person name="Chow C.-E.T."/>
            <person name="Suttle C.A."/>
        </authorList>
    </citation>
    <scope>NUCLEOTIDE SEQUENCE</scope>
    <source>
        <strain evidence="8">NG1</strain>
    </source>
</reference>
<feature type="transmembrane region" description="Helical" evidence="6">
    <location>
        <begin position="81"/>
        <end position="98"/>
    </location>
</feature>
<keyword evidence="3 6" id="KW-0812">Transmembrane</keyword>
<evidence type="ECO:0000256" key="2">
    <source>
        <dbReference type="ARBA" id="ARBA00022448"/>
    </source>
</evidence>
<feature type="transmembrane region" description="Helical" evidence="6">
    <location>
        <begin position="361"/>
        <end position="380"/>
    </location>
</feature>
<name>A0A2H4UVM2_9VIRU</name>
<keyword evidence="5 6" id="KW-0472">Membrane</keyword>
<evidence type="ECO:0000259" key="7">
    <source>
        <dbReference type="PROSITE" id="PS50850"/>
    </source>
</evidence>
<feature type="transmembrane region" description="Helical" evidence="6">
    <location>
        <begin position="268"/>
        <end position="287"/>
    </location>
</feature>
<dbReference type="GO" id="GO:0016020">
    <property type="term" value="C:membrane"/>
    <property type="evidence" value="ECO:0007669"/>
    <property type="project" value="UniProtKB-SubCell"/>
</dbReference>
<feature type="transmembrane region" description="Helical" evidence="6">
    <location>
        <begin position="168"/>
        <end position="192"/>
    </location>
</feature>
<dbReference type="PANTHER" id="PTHR23504">
    <property type="entry name" value="MAJOR FACILITATOR SUPERFAMILY DOMAIN-CONTAINING PROTEIN 10"/>
    <property type="match status" value="1"/>
</dbReference>
<evidence type="ECO:0000256" key="1">
    <source>
        <dbReference type="ARBA" id="ARBA00004141"/>
    </source>
</evidence>
<dbReference type="SUPFAM" id="SSF103473">
    <property type="entry name" value="MFS general substrate transporter"/>
    <property type="match status" value="1"/>
</dbReference>
<dbReference type="Gene3D" id="1.20.1250.20">
    <property type="entry name" value="MFS general substrate transporter like domains"/>
    <property type="match status" value="1"/>
</dbReference>
<dbReference type="EMBL" id="MF782455">
    <property type="protein sequence ID" value="ATZ80917.1"/>
    <property type="molecule type" value="Genomic_DNA"/>
</dbReference>
<dbReference type="PRINTS" id="PR01035">
    <property type="entry name" value="TCRTETA"/>
</dbReference>
<feature type="transmembrane region" description="Helical" evidence="6">
    <location>
        <begin position="324"/>
        <end position="349"/>
    </location>
</feature>
<feature type="transmembrane region" description="Helical" evidence="6">
    <location>
        <begin position="104"/>
        <end position="126"/>
    </location>
</feature>
<keyword evidence="4 6" id="KW-1133">Transmembrane helix</keyword>
<dbReference type="Pfam" id="PF07690">
    <property type="entry name" value="MFS_1"/>
    <property type="match status" value="1"/>
</dbReference>
<dbReference type="InterPro" id="IPR011701">
    <property type="entry name" value="MFS"/>
</dbReference>
<organism evidence="8">
    <name type="scientific">Bodo saltans virus</name>
    <dbReference type="NCBI Taxonomy" id="2024608"/>
    <lineage>
        <taxon>Viruses</taxon>
        <taxon>Varidnaviria</taxon>
        <taxon>Bamfordvirae</taxon>
        <taxon>Nucleocytoviricota</taxon>
        <taxon>Megaviricetes</taxon>
        <taxon>Imitervirales</taxon>
        <taxon>Mimiviridae</taxon>
        <taxon>Klosneuvirinae</taxon>
        <taxon>Theiavirus</taxon>
        <taxon>Theiavirus salishense</taxon>
    </lineage>
</organism>
<dbReference type="InterPro" id="IPR001958">
    <property type="entry name" value="Tet-R_TetA/multi-R_MdtG-like"/>
</dbReference>